<accession>A0A0B5AP23</accession>
<proteinExistence type="predicted"/>
<dbReference type="EMBL" id="CP009416">
    <property type="protein sequence ID" value="AJD92020.1"/>
    <property type="molecule type" value="Genomic_DNA"/>
</dbReference>
<dbReference type="Proteomes" id="UP000031449">
    <property type="component" value="Chromosome"/>
</dbReference>
<keyword evidence="1" id="KW-0812">Transmembrane</keyword>
<feature type="transmembrane region" description="Helical" evidence="1">
    <location>
        <begin position="86"/>
        <end position="108"/>
    </location>
</feature>
<dbReference type="BioCyc" id="JESP1508404:G14D9-11983-MONOMER"/>
<keyword evidence="3" id="KW-1185">Reference proteome</keyword>
<feature type="transmembrane region" description="Helical" evidence="1">
    <location>
        <begin position="60"/>
        <end position="79"/>
    </location>
</feature>
<keyword evidence="1" id="KW-0472">Membrane</keyword>
<feature type="transmembrane region" description="Helical" evidence="1">
    <location>
        <begin position="120"/>
        <end position="138"/>
    </location>
</feature>
<dbReference type="STRING" id="1508404.JMA_27030"/>
<dbReference type="KEGG" id="jeo:JMA_27030"/>
<organism evidence="2 3">
    <name type="scientific">Jeotgalibacillus malaysiensis</name>
    <dbReference type="NCBI Taxonomy" id="1508404"/>
    <lineage>
        <taxon>Bacteria</taxon>
        <taxon>Bacillati</taxon>
        <taxon>Bacillota</taxon>
        <taxon>Bacilli</taxon>
        <taxon>Bacillales</taxon>
        <taxon>Caryophanaceae</taxon>
        <taxon>Jeotgalibacillus</taxon>
    </lineage>
</organism>
<evidence type="ECO:0000313" key="2">
    <source>
        <dbReference type="EMBL" id="AJD92020.1"/>
    </source>
</evidence>
<keyword evidence="1" id="KW-1133">Transmembrane helix</keyword>
<evidence type="ECO:0000313" key="3">
    <source>
        <dbReference type="Proteomes" id="UP000031449"/>
    </source>
</evidence>
<reference evidence="2 3" key="1">
    <citation type="submission" date="2014-08" db="EMBL/GenBank/DDBJ databases">
        <title>Complete genome of a marine bacteria Jeotgalibacillus malaysiensis.</title>
        <authorList>
            <person name="Yaakop A.S."/>
            <person name="Chan K.-G."/>
            <person name="Goh K.M."/>
        </authorList>
    </citation>
    <scope>NUCLEOTIDE SEQUENCE [LARGE SCALE GENOMIC DNA]</scope>
    <source>
        <strain evidence="2 3">D5</strain>
    </source>
</reference>
<dbReference type="HOGENOM" id="CLU_1719896_0_0_9"/>
<evidence type="ECO:0000256" key="1">
    <source>
        <dbReference type="SAM" id="Phobius"/>
    </source>
</evidence>
<gene>
    <name evidence="2" type="ORF">JMA_27030</name>
</gene>
<dbReference type="AlphaFoldDB" id="A0A0B5AP23"/>
<feature type="transmembrane region" description="Helical" evidence="1">
    <location>
        <begin position="21"/>
        <end position="40"/>
    </location>
</feature>
<sequence>MLYKKSGGKSMKARYENYMDVLALYQSGLLIMTGLFFIINSDRISMEAEVYQSMAELAPFEFYGIAFCFAGVLLFVGMVSETGAQYFYYCGGALLAAALMIIYAAAGFENTKSSITSYRYLYVSGWFIAMCSLGVLSWQAKVRERKQEQNRN</sequence>
<name>A0A0B5AP23_9BACL</name>
<protein>
    <submittedName>
        <fullName evidence="2">Uncharacterized protein</fullName>
    </submittedName>
</protein>